<sequence>MSFGRTVYDFFDAHRNFSPRTADLRKVEPWSRSTWSHTDLLRLQEGMVGCQTLYNQPLTLLILLPATLPPPEQDRMLALFYSDLITLKQCKRPCLVVTGRNGKYIAVILHPPLLFHTTIFFVISI</sequence>
<gene>
    <name evidence="1" type="ORF">Fcan01_02004</name>
</gene>
<dbReference type="AlphaFoldDB" id="A0A226F204"/>
<dbReference type="Proteomes" id="UP000198287">
    <property type="component" value="Unassembled WGS sequence"/>
</dbReference>
<evidence type="ECO:0000313" key="2">
    <source>
        <dbReference type="Proteomes" id="UP000198287"/>
    </source>
</evidence>
<keyword evidence="2" id="KW-1185">Reference proteome</keyword>
<name>A0A226F204_FOLCA</name>
<accession>A0A226F204</accession>
<protein>
    <submittedName>
        <fullName evidence="1">Uncharacterized protein</fullName>
    </submittedName>
</protein>
<evidence type="ECO:0000313" key="1">
    <source>
        <dbReference type="EMBL" id="OXA62966.1"/>
    </source>
</evidence>
<organism evidence="1 2">
    <name type="scientific">Folsomia candida</name>
    <name type="common">Springtail</name>
    <dbReference type="NCBI Taxonomy" id="158441"/>
    <lineage>
        <taxon>Eukaryota</taxon>
        <taxon>Metazoa</taxon>
        <taxon>Ecdysozoa</taxon>
        <taxon>Arthropoda</taxon>
        <taxon>Hexapoda</taxon>
        <taxon>Collembola</taxon>
        <taxon>Entomobryomorpha</taxon>
        <taxon>Isotomoidea</taxon>
        <taxon>Isotomidae</taxon>
        <taxon>Proisotominae</taxon>
        <taxon>Folsomia</taxon>
    </lineage>
</organism>
<comment type="caution">
    <text evidence="1">The sequence shown here is derived from an EMBL/GenBank/DDBJ whole genome shotgun (WGS) entry which is preliminary data.</text>
</comment>
<dbReference type="EMBL" id="LNIX01000001">
    <property type="protein sequence ID" value="OXA62966.1"/>
    <property type="molecule type" value="Genomic_DNA"/>
</dbReference>
<proteinExistence type="predicted"/>
<reference evidence="1 2" key="1">
    <citation type="submission" date="2015-12" db="EMBL/GenBank/DDBJ databases">
        <title>The genome of Folsomia candida.</title>
        <authorList>
            <person name="Faddeeva A."/>
            <person name="Derks M.F."/>
            <person name="Anvar Y."/>
            <person name="Smit S."/>
            <person name="Van Straalen N."/>
            <person name="Roelofs D."/>
        </authorList>
    </citation>
    <scope>NUCLEOTIDE SEQUENCE [LARGE SCALE GENOMIC DNA]</scope>
    <source>
        <strain evidence="1 2">VU population</strain>
        <tissue evidence="1">Whole body</tissue>
    </source>
</reference>